<dbReference type="Proteomes" id="UP000269396">
    <property type="component" value="Unassembled WGS sequence"/>
</dbReference>
<evidence type="ECO:0000313" key="1">
    <source>
        <dbReference type="EMBL" id="VDP64831.1"/>
    </source>
</evidence>
<keyword evidence="2" id="KW-1185">Reference proteome</keyword>
<organism evidence="1 2">
    <name type="scientific">Schistosoma mattheei</name>
    <dbReference type="NCBI Taxonomy" id="31246"/>
    <lineage>
        <taxon>Eukaryota</taxon>
        <taxon>Metazoa</taxon>
        <taxon>Spiralia</taxon>
        <taxon>Lophotrochozoa</taxon>
        <taxon>Platyhelminthes</taxon>
        <taxon>Trematoda</taxon>
        <taxon>Digenea</taxon>
        <taxon>Strigeidida</taxon>
        <taxon>Schistosomatoidea</taxon>
        <taxon>Schistosomatidae</taxon>
        <taxon>Schistosoma</taxon>
    </lineage>
</organism>
<accession>A0A3P8F6H2</accession>
<reference evidence="1 2" key="1">
    <citation type="submission" date="2018-11" db="EMBL/GenBank/DDBJ databases">
        <authorList>
            <consortium name="Pathogen Informatics"/>
        </authorList>
    </citation>
    <scope>NUCLEOTIDE SEQUENCE [LARGE SCALE GENOMIC DNA]</scope>
    <source>
        <strain>Denwood</strain>
        <strain evidence="2">Zambia</strain>
    </source>
</reference>
<gene>
    <name evidence="1" type="ORF">SMTD_LOCUS14032</name>
</gene>
<dbReference type="AlphaFoldDB" id="A0A3P8F6H2"/>
<dbReference type="EMBL" id="UZAL01034188">
    <property type="protein sequence ID" value="VDP64831.1"/>
    <property type="molecule type" value="Genomic_DNA"/>
</dbReference>
<proteinExistence type="predicted"/>
<sequence>MIHVALGANTPSFWSAHLRLVIWRAYMAFGWMAGPPHTSNTSTTTITNNLDPRQRRQAALYTDLVRYCPEDVEEVVDLLSERELRLRTPLEEVDLLLTARPHE</sequence>
<evidence type="ECO:0000313" key="2">
    <source>
        <dbReference type="Proteomes" id="UP000269396"/>
    </source>
</evidence>
<name>A0A3P8F6H2_9TREM</name>
<protein>
    <submittedName>
        <fullName evidence="1">Uncharacterized protein</fullName>
    </submittedName>
</protein>